<dbReference type="Pfam" id="PF02486">
    <property type="entry name" value="Rep_trans"/>
    <property type="match status" value="1"/>
</dbReference>
<feature type="domain" description="Replication initiation protein-like C-terminal" evidence="1">
    <location>
        <begin position="107"/>
        <end position="310"/>
    </location>
</feature>
<dbReference type="Proteomes" id="UP000254879">
    <property type="component" value="Unassembled WGS sequence"/>
</dbReference>
<feature type="domain" description="Rolling Circle replication initiation protein N-terminal" evidence="2">
    <location>
        <begin position="10"/>
        <end position="99"/>
    </location>
</feature>
<proteinExistence type="predicted"/>
<keyword evidence="3" id="KW-0648">Protein biosynthesis</keyword>
<dbReference type="AlphaFoldDB" id="A0A378MEH2"/>
<evidence type="ECO:0000313" key="3">
    <source>
        <dbReference type="EMBL" id="STY44214.1"/>
    </source>
</evidence>
<evidence type="ECO:0000259" key="1">
    <source>
        <dbReference type="Pfam" id="PF02486"/>
    </source>
</evidence>
<organism evidence="3 4">
    <name type="scientific">Listeria grayi</name>
    <name type="common">Listeria murrayi</name>
    <dbReference type="NCBI Taxonomy" id="1641"/>
    <lineage>
        <taxon>Bacteria</taxon>
        <taxon>Bacillati</taxon>
        <taxon>Bacillota</taxon>
        <taxon>Bacilli</taxon>
        <taxon>Bacillales</taxon>
        <taxon>Listeriaceae</taxon>
        <taxon>Listeria</taxon>
    </lineage>
</organism>
<dbReference type="InterPro" id="IPR040819">
    <property type="entry name" value="Rol_Rep_N"/>
</dbReference>
<dbReference type="GO" id="GO:0003743">
    <property type="term" value="F:translation initiation factor activity"/>
    <property type="evidence" value="ECO:0007669"/>
    <property type="project" value="UniProtKB-KW"/>
</dbReference>
<dbReference type="InterPro" id="IPR011992">
    <property type="entry name" value="EF-hand-dom_pair"/>
</dbReference>
<evidence type="ECO:0000259" key="2">
    <source>
        <dbReference type="Pfam" id="PF18106"/>
    </source>
</evidence>
<keyword evidence="3" id="KW-0396">Initiation factor</keyword>
<dbReference type="RefSeq" id="WP_256595524.1">
    <property type="nucleotide sequence ID" value="NZ_UGPG01000001.1"/>
</dbReference>
<evidence type="ECO:0000313" key="4">
    <source>
        <dbReference type="Proteomes" id="UP000254879"/>
    </source>
</evidence>
<dbReference type="Pfam" id="PF18106">
    <property type="entry name" value="Rol_Rep_N"/>
    <property type="match status" value="1"/>
</dbReference>
<dbReference type="EMBL" id="UGPG01000001">
    <property type="protein sequence ID" value="STY44214.1"/>
    <property type="molecule type" value="Genomic_DNA"/>
</dbReference>
<accession>A0A378MEH2</accession>
<dbReference type="InterPro" id="IPR003491">
    <property type="entry name" value="REP-like_C"/>
</dbReference>
<protein>
    <submittedName>
        <fullName evidence="3">Replication initiation factor</fullName>
    </submittedName>
</protein>
<reference evidence="3 4" key="1">
    <citation type="submission" date="2018-06" db="EMBL/GenBank/DDBJ databases">
        <authorList>
            <consortium name="Pathogen Informatics"/>
            <person name="Doyle S."/>
        </authorList>
    </citation>
    <scope>NUCLEOTIDE SEQUENCE [LARGE SCALE GENOMIC DNA]</scope>
    <source>
        <strain evidence="4">NCTC 10815</strain>
    </source>
</reference>
<sequence length="335" mass="39085">MLKPKDKISACIDYFRMTFKRHDIDIFLQTVLKMRKEYMLQQPSSKFGYVELYQFDQIRVYNSAPDDERGIMFELGGQGCRQFEGIMDAQNRDWYSFIELALQEGGSITRLDIAIDDTIGYVHIPDCLRFTQQGYVVSKFKTFDFNGSGNITTGEQEGVSIYYGSKSSDNYLVMYQKNYEQAKKQKIDIEEFGVWNRYEIRLKDEKARSALELIMKTKDLQLVAKGVLRSFLRFEYTKPLKRGKAKLNKIKKGWETFLEDVQAIRLSVEPKTNFYRRSENWLRSQASATMKMVQEADVILNRESAIDEMIAKATLSDRQEHMLEVLTCDVSDIIC</sequence>
<name>A0A378MEH2_LISGR</name>
<dbReference type="SUPFAM" id="SSF47473">
    <property type="entry name" value="EF-hand"/>
    <property type="match status" value="1"/>
</dbReference>
<gene>
    <name evidence="3" type="ORF">NCTC10815_01534</name>
</gene>